<sequence length="37" mass="4371">ASCQNWQEDHHHKPEERYDFVKIESELDSDHGIGVAY</sequence>
<proteinExistence type="predicted"/>
<gene>
    <name evidence="1" type="ORF">DARMORV10_C06P11200.1</name>
</gene>
<feature type="non-terminal residue" evidence="1">
    <location>
        <position position="37"/>
    </location>
</feature>
<dbReference type="Proteomes" id="UP001295469">
    <property type="component" value="Chromosome C06"/>
</dbReference>
<accession>A0A816Q6B7</accession>
<dbReference type="EMBL" id="HG994370">
    <property type="protein sequence ID" value="CAF2056324.1"/>
    <property type="molecule type" value="Genomic_DNA"/>
</dbReference>
<reference evidence="1" key="1">
    <citation type="submission" date="2021-01" db="EMBL/GenBank/DDBJ databases">
        <authorList>
            <consortium name="Genoscope - CEA"/>
            <person name="William W."/>
        </authorList>
    </citation>
    <scope>NUCLEOTIDE SEQUENCE</scope>
</reference>
<feature type="non-terminal residue" evidence="1">
    <location>
        <position position="1"/>
    </location>
</feature>
<dbReference type="AlphaFoldDB" id="A0A816Q6B7"/>
<protein>
    <submittedName>
        <fullName evidence="1">(rape) hypothetical protein</fullName>
    </submittedName>
</protein>
<organism evidence="1">
    <name type="scientific">Brassica napus</name>
    <name type="common">Rape</name>
    <dbReference type="NCBI Taxonomy" id="3708"/>
    <lineage>
        <taxon>Eukaryota</taxon>
        <taxon>Viridiplantae</taxon>
        <taxon>Streptophyta</taxon>
        <taxon>Embryophyta</taxon>
        <taxon>Tracheophyta</taxon>
        <taxon>Spermatophyta</taxon>
        <taxon>Magnoliopsida</taxon>
        <taxon>eudicotyledons</taxon>
        <taxon>Gunneridae</taxon>
        <taxon>Pentapetalae</taxon>
        <taxon>rosids</taxon>
        <taxon>malvids</taxon>
        <taxon>Brassicales</taxon>
        <taxon>Brassicaceae</taxon>
        <taxon>Brassiceae</taxon>
        <taxon>Brassica</taxon>
    </lineage>
</organism>
<evidence type="ECO:0000313" key="1">
    <source>
        <dbReference type="EMBL" id="CAF2056324.1"/>
    </source>
</evidence>
<name>A0A816Q6B7_BRANA</name>